<accession>A0A410FSN3</accession>
<dbReference type="GO" id="GO:0008168">
    <property type="term" value="F:methyltransferase activity"/>
    <property type="evidence" value="ECO:0007669"/>
    <property type="project" value="UniProtKB-KW"/>
</dbReference>
<dbReference type="InterPro" id="IPR029063">
    <property type="entry name" value="SAM-dependent_MTases_sf"/>
</dbReference>
<feature type="domain" description="DUF1156" evidence="2">
    <location>
        <begin position="11"/>
        <end position="83"/>
    </location>
</feature>
<dbReference type="KEGG" id="bih:BIP78_0172"/>
<dbReference type="AlphaFoldDB" id="A0A410FSN3"/>
<protein>
    <submittedName>
        <fullName evidence="3">Adenine-specific DNA methylase containing a Zn-ribbon</fullName>
    </submittedName>
</protein>
<evidence type="ECO:0000256" key="1">
    <source>
        <dbReference type="SAM" id="MobiDB-lite"/>
    </source>
</evidence>
<dbReference type="InterPro" id="IPR009537">
    <property type="entry name" value="DUF1156"/>
</dbReference>
<evidence type="ECO:0000313" key="4">
    <source>
        <dbReference type="Proteomes" id="UP000287233"/>
    </source>
</evidence>
<gene>
    <name evidence="3" type="ORF">BIP78_0172</name>
</gene>
<name>A0A410FSN3_BIPS1</name>
<dbReference type="GO" id="GO:0032259">
    <property type="term" value="P:methylation"/>
    <property type="evidence" value="ECO:0007669"/>
    <property type="project" value="UniProtKB-KW"/>
</dbReference>
<keyword evidence="3" id="KW-0808">Transferase</keyword>
<organism evidence="3 4">
    <name type="scientific">Bipolaricaulis sibiricus</name>
    <dbReference type="NCBI Taxonomy" id="2501609"/>
    <lineage>
        <taxon>Bacteria</taxon>
        <taxon>Candidatus Bipolaricaulota</taxon>
        <taxon>Candidatus Bipolaricaulia</taxon>
        <taxon>Candidatus Bipolaricaulales</taxon>
        <taxon>Candidatus Bipolaricaulaceae</taxon>
        <taxon>Candidatus Bipolaricaulis</taxon>
    </lineage>
</organism>
<dbReference type="SUPFAM" id="SSF53335">
    <property type="entry name" value="S-adenosyl-L-methionine-dependent methyltransferases"/>
    <property type="match status" value="1"/>
</dbReference>
<keyword evidence="3" id="KW-0489">Methyltransferase</keyword>
<feature type="compositionally biased region" description="Acidic residues" evidence="1">
    <location>
        <begin position="631"/>
        <end position="640"/>
    </location>
</feature>
<feature type="region of interest" description="Disordered" evidence="1">
    <location>
        <begin position="631"/>
        <end position="650"/>
    </location>
</feature>
<evidence type="ECO:0000313" key="3">
    <source>
        <dbReference type="EMBL" id="QAA75940.1"/>
    </source>
</evidence>
<dbReference type="Proteomes" id="UP000287233">
    <property type="component" value="Chromosome"/>
</dbReference>
<sequence>MIAKKKLIEVALPLSEINDASAYDKMPGIGAHPKGIHHWWARLPLPVSRAVLFASVVDDPSAHPERFPTDEAQERERERLFGIIRDLMQRQLHKHPEIYAEARAEMLKYCDGKLPPVLDPFAGGGSIPLEAARLGMEAYAGDLNPVAVLLNKVYLEIVPRWADWPPVNPEDRSRIGSTAGWRGAGGLAADVRYYGRVILERAREKIGHLYPTVRVTAEMAAEHPHLEPYVGKALPVIAWLWARTVPSPNPAARGAHVPLMSTFWLSSKKGSEAYLEPVVDRTAGTWRFVVRTGAPGDREAVKAGTKTGRATFRCLLTGDPIGDDYIKAQGRAGRLQTRLTAIVADTGRGRIYLPATEEHEVVARQAAPAWRPEETIAHDPRALWTPPYGLRTFGDLFTPRQLTALVTLSELIREVRAEVRRDAERAGLSPAEVEDYARAVTTFLALNLDRAADLGNILCTWNHSDQVARNLFKRQAIPMVWDFAEVNVLGDVVGGWSTCVERTGKCIDSFAVSHQGHARPIDAASSWDGLGNVLVSTDPPYYDNIGYAALSDFFYVWLRRTVGELYPDLFGTILVPKAPELVAAPERFGGDRHKAREHFEQGFRRAFAVLREKMDPRFPLTVYYAFKQDDEESGADEEEGSGGGKGHRLDRTTGWETMLNALIETGFQITATWPVRSAQKWRQNAMGANALASYIVLACRPRPEDAPQTDRRAFVAELKGELPAALRRLQQGNIAPVDFAQAAIGPGMAIYSKYRRILEASGRPMSVRTALALINQTLTEVLSEQEDEFDADTRWAIAWYEQHGFEEGEFGQAELLSKAKVTSVSALVEAGIVASRGGKVRLLRPAELPGDWNPDKDRRLPVWEATHHLVRIYYDEKAGDVATAELLRKLGARGELARDLAYRLFDLAEKKGRSQDAQAYNALVLGWPEVARLAGEHRTSQKDLGFSAEPED</sequence>
<proteinExistence type="predicted"/>
<dbReference type="Pfam" id="PF06634">
    <property type="entry name" value="DUF1156"/>
    <property type="match status" value="1"/>
</dbReference>
<dbReference type="Gene3D" id="3.40.50.150">
    <property type="entry name" value="Vaccinia Virus protein VP39"/>
    <property type="match status" value="1"/>
</dbReference>
<dbReference type="EMBL" id="CP034928">
    <property type="protein sequence ID" value="QAA75940.1"/>
    <property type="molecule type" value="Genomic_DNA"/>
</dbReference>
<evidence type="ECO:0000259" key="2">
    <source>
        <dbReference type="Pfam" id="PF06634"/>
    </source>
</evidence>
<reference evidence="4" key="1">
    <citation type="submission" date="2018-12" db="EMBL/GenBank/DDBJ databases">
        <title>Complete genome sequence of an uncultured bacterium of the candidate phylum Bipolaricaulota.</title>
        <authorList>
            <person name="Kadnikov V.V."/>
            <person name="Mardanov A.V."/>
            <person name="Beletsky A.V."/>
            <person name="Frank Y.A."/>
            <person name="Karnachuk O.V."/>
            <person name="Ravin N.V."/>
        </authorList>
    </citation>
    <scope>NUCLEOTIDE SEQUENCE [LARGE SCALE GENOMIC DNA]</scope>
</reference>